<evidence type="ECO:0000313" key="3">
    <source>
        <dbReference type="Proteomes" id="UP001221142"/>
    </source>
</evidence>
<feature type="compositionally biased region" description="Low complexity" evidence="1">
    <location>
        <begin position="198"/>
        <end position="217"/>
    </location>
</feature>
<dbReference type="AlphaFoldDB" id="A0AAD7AXJ8"/>
<evidence type="ECO:0000313" key="2">
    <source>
        <dbReference type="EMBL" id="KAJ7602889.1"/>
    </source>
</evidence>
<gene>
    <name evidence="2" type="ORF">FB45DRAFT_964518</name>
</gene>
<evidence type="ECO:0000256" key="1">
    <source>
        <dbReference type="SAM" id="MobiDB-lite"/>
    </source>
</evidence>
<dbReference type="Proteomes" id="UP001221142">
    <property type="component" value="Unassembled WGS sequence"/>
</dbReference>
<dbReference type="EMBL" id="JARKIF010000194">
    <property type="protein sequence ID" value="KAJ7602889.1"/>
    <property type="molecule type" value="Genomic_DNA"/>
</dbReference>
<accession>A0AAD7AXJ8</accession>
<organism evidence="2 3">
    <name type="scientific">Roridomyces roridus</name>
    <dbReference type="NCBI Taxonomy" id="1738132"/>
    <lineage>
        <taxon>Eukaryota</taxon>
        <taxon>Fungi</taxon>
        <taxon>Dikarya</taxon>
        <taxon>Basidiomycota</taxon>
        <taxon>Agaricomycotina</taxon>
        <taxon>Agaricomycetes</taxon>
        <taxon>Agaricomycetidae</taxon>
        <taxon>Agaricales</taxon>
        <taxon>Marasmiineae</taxon>
        <taxon>Mycenaceae</taxon>
        <taxon>Roridomyces</taxon>
    </lineage>
</organism>
<proteinExistence type="predicted"/>
<comment type="caution">
    <text evidence="2">The sequence shown here is derived from an EMBL/GenBank/DDBJ whole genome shotgun (WGS) entry which is preliminary data.</text>
</comment>
<protein>
    <submittedName>
        <fullName evidence="2">Uncharacterized protein</fullName>
    </submittedName>
</protein>
<sequence length="248" mass="27145">MSSEHPCLANTNPVSRIQPKITSKLKWLPVAELPPDYPWHIAPLSNGRFKIPYWLFSDCGPPSANLDVGTPGDVYLDLTPGAHALYGKTADGQWTRWSDTNASLGWKRQWPQSEWIVNHPHLPNRALWVTIALSGPNGTISWYRGTSSALQSRRAVYERGLAKDTTCKSVETIQSEAAAILVYLLDGGASKSKKVSERPSAPEASSSLKRPASPDASGPKKKKAKSEPKVEAPVEDSDDDLGPFSIRF</sequence>
<keyword evidence="3" id="KW-1185">Reference proteome</keyword>
<reference evidence="2" key="1">
    <citation type="submission" date="2023-03" db="EMBL/GenBank/DDBJ databases">
        <title>Massive genome expansion in bonnet fungi (Mycena s.s.) driven by repeated elements and novel gene families across ecological guilds.</title>
        <authorList>
            <consortium name="Lawrence Berkeley National Laboratory"/>
            <person name="Harder C.B."/>
            <person name="Miyauchi S."/>
            <person name="Viragh M."/>
            <person name="Kuo A."/>
            <person name="Thoen E."/>
            <person name="Andreopoulos B."/>
            <person name="Lu D."/>
            <person name="Skrede I."/>
            <person name="Drula E."/>
            <person name="Henrissat B."/>
            <person name="Morin E."/>
            <person name="Kohler A."/>
            <person name="Barry K."/>
            <person name="LaButti K."/>
            <person name="Morin E."/>
            <person name="Salamov A."/>
            <person name="Lipzen A."/>
            <person name="Mereny Z."/>
            <person name="Hegedus B."/>
            <person name="Baldrian P."/>
            <person name="Stursova M."/>
            <person name="Weitz H."/>
            <person name="Taylor A."/>
            <person name="Grigoriev I.V."/>
            <person name="Nagy L.G."/>
            <person name="Martin F."/>
            <person name="Kauserud H."/>
        </authorList>
    </citation>
    <scope>NUCLEOTIDE SEQUENCE</scope>
    <source>
        <strain evidence="2">9284</strain>
    </source>
</reference>
<feature type="region of interest" description="Disordered" evidence="1">
    <location>
        <begin position="192"/>
        <end position="248"/>
    </location>
</feature>
<name>A0AAD7AXJ8_9AGAR</name>